<evidence type="ECO:0000313" key="2">
    <source>
        <dbReference type="EMBL" id="EKV32487.1"/>
    </source>
</evidence>
<keyword evidence="2" id="KW-0132">Cell division</keyword>
<comment type="caution">
    <text evidence="2">The sequence shown here is derived from an EMBL/GenBank/DDBJ whole genome shotgun (WGS) entry which is preliminary data.</text>
</comment>
<keyword evidence="2" id="KW-0131">Cell cycle</keyword>
<dbReference type="InterPro" id="IPR002634">
    <property type="entry name" value="BolA"/>
</dbReference>
<dbReference type="EMBL" id="ANHY01000003">
    <property type="protein sequence ID" value="EKV32487.1"/>
    <property type="molecule type" value="Genomic_DNA"/>
</dbReference>
<dbReference type="GO" id="GO:0016226">
    <property type="term" value="P:iron-sulfur cluster assembly"/>
    <property type="evidence" value="ECO:0007669"/>
    <property type="project" value="TreeGrafter"/>
</dbReference>
<gene>
    <name evidence="2" type="ORF">C882_2566</name>
</gene>
<dbReference type="Gene3D" id="3.30.300.90">
    <property type="entry name" value="BolA-like"/>
    <property type="match status" value="1"/>
</dbReference>
<dbReference type="RefSeq" id="WP_009538975.1">
    <property type="nucleotide sequence ID" value="NZ_ANHY01000003.1"/>
</dbReference>
<dbReference type="PANTHER" id="PTHR46230">
    <property type="match status" value="1"/>
</dbReference>
<evidence type="ECO:0000313" key="3">
    <source>
        <dbReference type="Proteomes" id="UP000009881"/>
    </source>
</evidence>
<protein>
    <submittedName>
        <fullName evidence="2">Cell division protein BolA</fullName>
    </submittedName>
</protein>
<dbReference type="GO" id="GO:0051301">
    <property type="term" value="P:cell division"/>
    <property type="evidence" value="ECO:0007669"/>
    <property type="project" value="UniProtKB-KW"/>
</dbReference>
<dbReference type="PIRSF" id="PIRSF003113">
    <property type="entry name" value="BolA"/>
    <property type="match status" value="1"/>
</dbReference>
<name>K9H4J1_9PROT</name>
<keyword evidence="3" id="KW-1185">Reference proteome</keyword>
<dbReference type="OrthoDB" id="9811118at2"/>
<dbReference type="PATRIC" id="fig|1238182.3.peg.526"/>
<sequence length="109" mass="12344">MPTIRERMERKLTDAFAPVTLEIKDDSHKHAGHADRIAALKDQGRGEGHAPIDGGGETHFRVAIVSDAFEGKSRVQRQRMVFDTLKEELQERIHALQLKTMTPEEARTE</sequence>
<dbReference type="STRING" id="1238182.C882_2566"/>
<dbReference type="Pfam" id="PF01722">
    <property type="entry name" value="BolA"/>
    <property type="match status" value="1"/>
</dbReference>
<dbReference type="AlphaFoldDB" id="K9H4J1"/>
<dbReference type="PANTHER" id="PTHR46230:SF7">
    <property type="entry name" value="BOLA-LIKE PROTEIN 1"/>
    <property type="match status" value="1"/>
</dbReference>
<comment type="similarity">
    <text evidence="1">Belongs to the BolA/IbaG family.</text>
</comment>
<organism evidence="2 3">
    <name type="scientific">Caenispirillum salinarum AK4</name>
    <dbReference type="NCBI Taxonomy" id="1238182"/>
    <lineage>
        <taxon>Bacteria</taxon>
        <taxon>Pseudomonadati</taxon>
        <taxon>Pseudomonadota</taxon>
        <taxon>Alphaproteobacteria</taxon>
        <taxon>Rhodospirillales</taxon>
        <taxon>Novispirillaceae</taxon>
        <taxon>Caenispirillum</taxon>
    </lineage>
</organism>
<reference evidence="2 3" key="1">
    <citation type="journal article" date="2013" name="Genome Announc.">
        <title>Draft Genome Sequence of an Alphaproteobacterium, Caenispirillum salinarum AK4(T), Isolated from a Solar Saltern.</title>
        <authorList>
            <person name="Khatri I."/>
            <person name="Singh A."/>
            <person name="Korpole S."/>
            <person name="Pinnaka A.K."/>
            <person name="Subramanian S."/>
        </authorList>
    </citation>
    <scope>NUCLEOTIDE SEQUENCE [LARGE SCALE GENOMIC DNA]</scope>
    <source>
        <strain evidence="2 3">AK4</strain>
    </source>
</reference>
<dbReference type="SUPFAM" id="SSF82657">
    <property type="entry name" value="BolA-like"/>
    <property type="match status" value="1"/>
</dbReference>
<proteinExistence type="inferred from homology"/>
<accession>K9H4J1</accession>
<dbReference type="eggNOG" id="COG0271">
    <property type="taxonomic scope" value="Bacteria"/>
</dbReference>
<dbReference type="InterPro" id="IPR036065">
    <property type="entry name" value="BolA-like_sf"/>
</dbReference>
<evidence type="ECO:0000256" key="1">
    <source>
        <dbReference type="RuleBase" id="RU003860"/>
    </source>
</evidence>
<dbReference type="Proteomes" id="UP000009881">
    <property type="component" value="Unassembled WGS sequence"/>
</dbReference>